<feature type="domain" description="VWFD" evidence="1">
    <location>
        <begin position="1485"/>
        <end position="1654"/>
    </location>
</feature>
<evidence type="ECO:0000313" key="3">
    <source>
        <dbReference type="Proteomes" id="UP001461498"/>
    </source>
</evidence>
<gene>
    <name evidence="2" type="ORF">O3M35_003911</name>
</gene>
<proteinExistence type="predicted"/>
<dbReference type="Proteomes" id="UP001461498">
    <property type="component" value="Unassembled WGS sequence"/>
</dbReference>
<dbReference type="SMART" id="SM00216">
    <property type="entry name" value="VWD"/>
    <property type="match status" value="1"/>
</dbReference>
<dbReference type="InterPro" id="IPR001846">
    <property type="entry name" value="VWF_type-D"/>
</dbReference>
<evidence type="ECO:0000259" key="1">
    <source>
        <dbReference type="PROSITE" id="PS51233"/>
    </source>
</evidence>
<dbReference type="PROSITE" id="PS51233">
    <property type="entry name" value="VWFD"/>
    <property type="match status" value="1"/>
</dbReference>
<keyword evidence="3" id="KW-1185">Reference proteome</keyword>
<dbReference type="PANTHER" id="PTHR37860:SF2">
    <property type="entry name" value="VITELLOGENIN DOMAIN-CONTAINING PROTEIN"/>
    <property type="match status" value="1"/>
</dbReference>
<dbReference type="EMBL" id="JAPXFL010000013">
    <property type="protein sequence ID" value="KAK9498025.1"/>
    <property type="molecule type" value="Genomic_DNA"/>
</dbReference>
<organism evidence="2 3">
    <name type="scientific">Rhynocoris fuscipes</name>
    <dbReference type="NCBI Taxonomy" id="488301"/>
    <lineage>
        <taxon>Eukaryota</taxon>
        <taxon>Metazoa</taxon>
        <taxon>Ecdysozoa</taxon>
        <taxon>Arthropoda</taxon>
        <taxon>Hexapoda</taxon>
        <taxon>Insecta</taxon>
        <taxon>Pterygota</taxon>
        <taxon>Neoptera</taxon>
        <taxon>Paraneoptera</taxon>
        <taxon>Hemiptera</taxon>
        <taxon>Heteroptera</taxon>
        <taxon>Panheteroptera</taxon>
        <taxon>Cimicomorpha</taxon>
        <taxon>Reduviidae</taxon>
        <taxon>Harpactorinae</taxon>
        <taxon>Harpactorini</taxon>
        <taxon>Rhynocoris</taxon>
    </lineage>
</organism>
<evidence type="ECO:0000313" key="2">
    <source>
        <dbReference type="EMBL" id="KAK9498025.1"/>
    </source>
</evidence>
<dbReference type="InterPro" id="IPR016024">
    <property type="entry name" value="ARM-type_fold"/>
</dbReference>
<name>A0AAW1CKM9_9HEMI</name>
<comment type="caution">
    <text evidence="2">The sequence shown here is derived from an EMBL/GenBank/DDBJ whole genome shotgun (WGS) entry which is preliminary data.</text>
</comment>
<protein>
    <recommendedName>
        <fullName evidence="1">VWFD domain-containing protein</fullName>
    </recommendedName>
</protein>
<accession>A0AAW1CKM9</accession>
<sequence>MCRLIFHKDFTDVEKKLDIGVGLPNERGDSLVHYGIGGMWQYEDSNFMKYAVEIRTPYRSVGKIKCSIQYEHDQHKDISYLEAYLQYSNSTVLTATSELDGKSIKFNIDSTYETNKKIIIKGSFTNRGDRRNFDAVLSSDKEYKLVGWATVLPEHPIMLEVKLYKTKDDTKELLGGVINIVKVPGGYEMKTLIRKSGHHINVECEFMQLGDQGKQFHIMVATNYPGYESLIFDTILLNSNFELMMAKINASIKSKFLTTDLKLNANISLKNDAGLFNLLLTTPKISTDAKITWVFNWLEYLLLNFNGKLDYDNMTKELMSKFHFWNLNSKYDKISFGANINYNRKFWWLCTNGTLLWPNWKDLQLAVFIIVPDSGQLPAHRVLAKFKYLNDFSYFTHLIDYISHSTKFDFRTLSKVISSSPYIKGAFLVKTGRHRIFDNFSIKNSDEIYNIWNLLQSTNMKHDLLLEIQYKNFKPTQFVNLVLYYPKPTDLVTADLEFTSIKNLYARMNCSTPFKAFPEIKSYLNIVTNKTFYQRLAEIKWLKNNAIFNFTQLVTWMKKNQLTDGKILLDFPLTSRHIGLLAYKYESSDMKADGQSSLLYNGDTIMSGNYTRDSEFTAKRNKDKIIINVNNSFMPAGIIYNHKLFFLDPGSKWNSQDIKRIELFRLNDRSNFSIVGEIQFQENKDDKLTTFKAFHSRRKFIFEKLSEGKSKSITTANFTLKPNVWCATGFKLIDKDSVNGQEIQFNISYPRRLFTLNIDYVIDIDDLILEMTANPNLYSQAKHLTAIVRFNRKPIDNYHLMSIEIAHPYLVQNISAILSYLKNENVLANLNLSLEYANDINRKVILNMKSEKVVGNATKFYIFNVYAIHPASRLKITGYGNLRMGSKLLVFNKNITYSRSYMPLQFWITNAELNILKKLILIERKSLRDSSYLKAMFGKTGSSRYWANATLLKDKNFTVGSDFYIDIDGYKTELNMNFTPDASNRLRMLGAYNDHRDLKLIIWRTIYTFDVYDFKILARLNNSRMLTSSIKWRPEIYSEIMDLMQSSTNYIWNYAIETANFWTQYIRMESMDTLTDIWYDARPVLQDFLIDIRDLKHLQQDLKYFEKLFNDSYDANEFFMQDIYSMYQALTEEISFRDKMSHVPKIVNELWEVMGETSETIRQSVLWAVQSLKSIYEKIVEFLNGLATGETMDMISQYLQKIAAKYDKIIKDMHIKFLNYMEELWNETGNVIAQYWMKTLRTIEPAFIQLAHHIEAFFWQGSKRVIEFLYEKQSELMKSAVFRSNSNFTKDLEKFYDDITKNDFWTNMRKYSKMLYDIVTEKYFASVPFGYELNEIGTEIVGEIKELYNLPFIKFTVQIGVDVYDQVIWLYKYLNVEEKVQVVIPVIYNVIKNYSHTALDNEMINHPSSTKFIFKPESGEIYLEQKLPIPWHAFNLTPNFAEIPEYKRLVTLHSYIAPTNRTFWTYYYYFAPLLDPSNWLPPFSAQAMIIGGKHIVTFDGISYELEDCNCSYLLAKEFVFGTFSLALIDNNSDQPDIALIAYDKTLYFDFLNDVISLDNNQVPSLPLLINDIHIYAQEGLITVRSSKGFFLRCNFKFNVCTLRLSGWYFGKVAGLLGTMDNEPTTDFTTSNNNIVKNVDLFTKSWALESCTKSKNHQKYNKIDNKKDEECKKLFSSKNSSFVQCFTFVDPQPYYSMCLTSAESSYGDFICTAAYAYIQACGYNYIPIKIPTYCVQCPINEGFLEEGDFVILNGESVTQSTDVVFIVEAKSCNEYMRERRIVSTFSSILTKEFDTIGLHDNRYAVIAYGGTGIFDHPRSILVNNQIFTHAKDLSKYFEKIISGNGNTDIFGALRFATKLQFRPTVSKTFILMPCSDCDLTNMTVEYNVLNQEFIEKNITLHILMNADFDLEKLRVNKMFYGLDSERAYTKNDFKILKGDIELRRQIKLTKSMMGYCTTLALETNGTIFTGKKMGSENMALVKKFSSVFARRISATAQPDSCQTCECSSDDDGIEYIDCLPCTIPIPAYTDIDFRDNGTLSLLQAFEHASDII</sequence>
<dbReference type="Pfam" id="PF00094">
    <property type="entry name" value="VWD"/>
    <property type="match status" value="1"/>
</dbReference>
<reference evidence="2 3" key="1">
    <citation type="submission" date="2022-12" db="EMBL/GenBank/DDBJ databases">
        <title>Chromosome-level genome assembly of true bugs.</title>
        <authorList>
            <person name="Ma L."/>
            <person name="Li H."/>
        </authorList>
    </citation>
    <scope>NUCLEOTIDE SEQUENCE [LARGE SCALE GENOMIC DNA]</scope>
    <source>
        <strain evidence="2">Lab_2022b</strain>
    </source>
</reference>
<dbReference type="SUPFAM" id="SSF48371">
    <property type="entry name" value="ARM repeat"/>
    <property type="match status" value="1"/>
</dbReference>
<dbReference type="PANTHER" id="PTHR37860">
    <property type="entry name" value="AGAP008810-PA"/>
    <property type="match status" value="1"/>
</dbReference>